<gene>
    <name evidence="2" type="ORF">RU97_GL002261</name>
</gene>
<accession>A0A1L8REK3</accession>
<keyword evidence="3" id="KW-1185">Reference proteome</keyword>
<dbReference type="Proteomes" id="UP000181884">
    <property type="component" value="Unassembled WGS sequence"/>
</dbReference>
<dbReference type="Gene3D" id="3.90.1200.10">
    <property type="match status" value="1"/>
</dbReference>
<dbReference type="InterPro" id="IPR011009">
    <property type="entry name" value="Kinase-like_dom_sf"/>
</dbReference>
<dbReference type="SUPFAM" id="SSF56112">
    <property type="entry name" value="Protein kinase-like (PK-like)"/>
    <property type="match status" value="1"/>
</dbReference>
<reference evidence="2 3" key="1">
    <citation type="submission" date="2014-12" db="EMBL/GenBank/DDBJ databases">
        <title>Draft genome sequences of 29 type strains of Enterococci.</title>
        <authorList>
            <person name="Zhong Z."/>
            <person name="Sun Z."/>
            <person name="Liu W."/>
            <person name="Zhang W."/>
            <person name="Zhang H."/>
        </authorList>
    </citation>
    <scope>NUCLEOTIDE SEQUENCE [LARGE SCALE GENOMIC DNA]</scope>
    <source>
        <strain evidence="2 3">DSM 17029</strain>
    </source>
</reference>
<dbReference type="Pfam" id="PF01636">
    <property type="entry name" value="APH"/>
    <property type="match status" value="1"/>
</dbReference>
<comment type="caution">
    <text evidence="2">The sequence shown here is derived from an EMBL/GenBank/DDBJ whole genome shotgun (WGS) entry which is preliminary data.</text>
</comment>
<dbReference type="EMBL" id="JXKH01000005">
    <property type="protein sequence ID" value="OJG18188.1"/>
    <property type="molecule type" value="Genomic_DNA"/>
</dbReference>
<evidence type="ECO:0000313" key="3">
    <source>
        <dbReference type="Proteomes" id="UP000181884"/>
    </source>
</evidence>
<dbReference type="RefSeq" id="WP_082703305.1">
    <property type="nucleotide sequence ID" value="NZ_JXKH01000005.1"/>
</dbReference>
<feature type="domain" description="Aminoglycoside phosphotransferase" evidence="1">
    <location>
        <begin position="173"/>
        <end position="272"/>
    </location>
</feature>
<evidence type="ECO:0000259" key="1">
    <source>
        <dbReference type="Pfam" id="PF01636"/>
    </source>
</evidence>
<name>A0A1L8REK3_9ENTE</name>
<dbReference type="STRING" id="214095.RU97_GL002261"/>
<organism evidence="2 3">
    <name type="scientific">Enterococcus canis</name>
    <dbReference type="NCBI Taxonomy" id="214095"/>
    <lineage>
        <taxon>Bacteria</taxon>
        <taxon>Bacillati</taxon>
        <taxon>Bacillota</taxon>
        <taxon>Bacilli</taxon>
        <taxon>Lactobacillales</taxon>
        <taxon>Enterococcaceae</taxon>
        <taxon>Enterococcus</taxon>
    </lineage>
</organism>
<protein>
    <recommendedName>
        <fullName evidence="1">Aminoglycoside phosphotransferase domain-containing protein</fullName>
    </recommendedName>
</protein>
<proteinExistence type="predicted"/>
<dbReference type="AlphaFoldDB" id="A0A1L8REK3"/>
<sequence>MMESNKNLLARRQQLKAVTSYLENGRYFFSADGRVLFKADQANTLAFMERNLTAANDDLPELVIETEQKSSPLGYAVWFGINGDLKLFTPDKVLTFSAGLDSFQRKLANYHYFSCYFTLPEVLYHNAAERVIIEERVFSQPISNPDKELLQRLIGRDYLDYFRKLVKAADQLEWQSGESRLAESSNNAYQAEFADLLTLASPLLTTPFPRIRVHGDLWTENILLTAGQKVVYLDWDESENLFFFFDIFKFLWNELDVHNERSYYESYLRGEFDELLSEWFTCFGLSFLPRYRKEYLYLFFLDFLLAESTTYPYQAKRQELRDFKKKILEQDKE</sequence>
<dbReference type="InterPro" id="IPR002575">
    <property type="entry name" value="Aminoglycoside_PTrfase"/>
</dbReference>
<evidence type="ECO:0000313" key="2">
    <source>
        <dbReference type="EMBL" id="OJG18188.1"/>
    </source>
</evidence>